<keyword evidence="3" id="KW-1185">Reference proteome</keyword>
<dbReference type="Pfam" id="PF20183">
    <property type="entry name" value="DUF6546"/>
    <property type="match status" value="1"/>
</dbReference>
<accession>W7MW56</accession>
<protein>
    <recommendedName>
        <fullName evidence="1">DUF6546 domain-containing protein</fullName>
    </recommendedName>
</protein>
<dbReference type="GeneID" id="30073184"/>
<proteinExistence type="predicted"/>
<sequence>MARLTIRASSRRPVWQTTILNPQPKVKIRWDSLYAEARLEILDFVVHSTIHEKGSIAQYASVSREWQEWFEIFTFKRVEISPSNIMPFTSAFMNLRRRKYLQYIGVKLDLPVHKHSRDPFLDRDEFANVHQQMQTLSQMDPLLYCNYSWPRFQRENSWLKHKVEENNRAFTIVLRGLFMELFQWRRGDCHHEGIELEIIADTKSHWQKTAEEYRALNPPSDTGSGDFHNSLSSELQIFHAPPYHGHEMLHDGELDFSFWLELDVHFGGTLGPEVHVISGLSILRRSVRHFDPEFIAHIVSLLPRQRELRWEVRPHAHWRTEHKFHSQLQKLLKTLNPAMAKVRIQQQPTSKPLNSPRPSVDRPSLGDRLILSCPFLTNMYLDIKVDITKFFRMRYHLQNVQIMCVRTHQALLDELPNNSNVLFGHIGREVSRMPKLSALCVFNKTDTEACAVNFVVERDSFQVIAHCSWPFNIRDETKARWRKAGRHQPGNLVWLAAQSSYDTVKHEIMLQQQWHSSLC</sequence>
<evidence type="ECO:0000313" key="2">
    <source>
        <dbReference type="EMBL" id="EWG48697.1"/>
    </source>
</evidence>
<dbReference type="EMBL" id="DS022252">
    <property type="protein sequence ID" value="EWG48697.1"/>
    <property type="molecule type" value="Genomic_DNA"/>
</dbReference>
<reference evidence="2 3" key="1">
    <citation type="journal article" date="2010" name="Nature">
        <title>Comparative genomics reveals mobile pathogenicity chromosomes in Fusarium.</title>
        <authorList>
            <person name="Ma L.J."/>
            <person name="van der Does H.C."/>
            <person name="Borkovich K.A."/>
            <person name="Coleman J.J."/>
            <person name="Daboussi M.J."/>
            <person name="Di Pietro A."/>
            <person name="Dufresne M."/>
            <person name="Freitag M."/>
            <person name="Grabherr M."/>
            <person name="Henrissat B."/>
            <person name="Houterman P.M."/>
            <person name="Kang S."/>
            <person name="Shim W.B."/>
            <person name="Woloshuk C."/>
            <person name="Xie X."/>
            <person name="Xu J.R."/>
            <person name="Antoniw J."/>
            <person name="Baker S.E."/>
            <person name="Bluhm B.H."/>
            <person name="Breakspear A."/>
            <person name="Brown D.W."/>
            <person name="Butchko R.A."/>
            <person name="Chapman S."/>
            <person name="Coulson R."/>
            <person name="Coutinho P.M."/>
            <person name="Danchin E.G."/>
            <person name="Diener A."/>
            <person name="Gale L.R."/>
            <person name="Gardiner D.M."/>
            <person name="Goff S."/>
            <person name="Hammond-Kosack K.E."/>
            <person name="Hilburn K."/>
            <person name="Hua-Van A."/>
            <person name="Jonkers W."/>
            <person name="Kazan K."/>
            <person name="Kodira C.D."/>
            <person name="Koehrsen M."/>
            <person name="Kumar L."/>
            <person name="Lee Y.H."/>
            <person name="Li L."/>
            <person name="Manners J.M."/>
            <person name="Miranda-Saavedra D."/>
            <person name="Mukherjee M."/>
            <person name="Park G."/>
            <person name="Park J."/>
            <person name="Park S.Y."/>
            <person name="Proctor R.H."/>
            <person name="Regev A."/>
            <person name="Ruiz-Roldan M.C."/>
            <person name="Sain D."/>
            <person name="Sakthikumar S."/>
            <person name="Sykes S."/>
            <person name="Schwartz D.C."/>
            <person name="Turgeon B.G."/>
            <person name="Wapinski I."/>
            <person name="Yoder O."/>
            <person name="Young S."/>
            <person name="Zeng Q."/>
            <person name="Zhou S."/>
            <person name="Galagan J."/>
            <person name="Cuomo C.A."/>
            <person name="Kistler H.C."/>
            <person name="Rep M."/>
        </authorList>
    </citation>
    <scope>NUCLEOTIDE SEQUENCE [LARGE SCALE GENOMIC DNA]</scope>
    <source>
        <strain evidence="3">M3125 / FGSC 7600</strain>
    </source>
</reference>
<feature type="domain" description="DUF6546" evidence="1">
    <location>
        <begin position="350"/>
        <end position="493"/>
    </location>
</feature>
<evidence type="ECO:0000313" key="3">
    <source>
        <dbReference type="Proteomes" id="UP000009096"/>
    </source>
</evidence>
<dbReference type="OrthoDB" id="5333491at2759"/>
<organism evidence="2 3">
    <name type="scientific">Gibberella moniliformis (strain M3125 / FGSC 7600)</name>
    <name type="common">Maize ear and stalk rot fungus</name>
    <name type="synonym">Fusarium verticillioides</name>
    <dbReference type="NCBI Taxonomy" id="334819"/>
    <lineage>
        <taxon>Eukaryota</taxon>
        <taxon>Fungi</taxon>
        <taxon>Dikarya</taxon>
        <taxon>Ascomycota</taxon>
        <taxon>Pezizomycotina</taxon>
        <taxon>Sordariomycetes</taxon>
        <taxon>Hypocreomycetidae</taxon>
        <taxon>Hypocreales</taxon>
        <taxon>Nectriaceae</taxon>
        <taxon>Fusarium</taxon>
        <taxon>Fusarium fujikuroi species complex</taxon>
    </lineage>
</organism>
<gene>
    <name evidence="2" type="ORF">FVEG_16308</name>
</gene>
<dbReference type="KEGG" id="fvr:FVEG_16308"/>
<dbReference type="VEuPathDB" id="FungiDB:FVEG_16308"/>
<dbReference type="AlphaFoldDB" id="W7MW56"/>
<evidence type="ECO:0000259" key="1">
    <source>
        <dbReference type="Pfam" id="PF20183"/>
    </source>
</evidence>
<dbReference type="Proteomes" id="UP000009096">
    <property type="component" value="Chromosome 10"/>
</dbReference>
<dbReference type="EMBL" id="CM000587">
    <property type="protein sequence ID" value="EWG48697.1"/>
    <property type="molecule type" value="Genomic_DNA"/>
</dbReference>
<dbReference type="InterPro" id="IPR046676">
    <property type="entry name" value="DUF6546"/>
</dbReference>
<dbReference type="RefSeq" id="XP_018754888.1">
    <property type="nucleotide sequence ID" value="XM_018905559.1"/>
</dbReference>
<name>W7MW56_GIBM7</name>